<dbReference type="OrthoDB" id="1521716at2"/>
<dbReference type="PANTHER" id="PTHR41339:SF1">
    <property type="entry name" value="SECRETED PROTEIN"/>
    <property type="match status" value="1"/>
</dbReference>
<dbReference type="AlphaFoldDB" id="A0A1H7Y7H9"/>
<keyword evidence="1" id="KW-0732">Signal</keyword>
<feature type="signal peptide" evidence="1">
    <location>
        <begin position="1"/>
        <end position="22"/>
    </location>
</feature>
<proteinExistence type="predicted"/>
<accession>A0A1H7Y7H9</accession>
<dbReference type="PROSITE" id="PS51257">
    <property type="entry name" value="PROKAR_LIPOPROTEIN"/>
    <property type="match status" value="1"/>
</dbReference>
<evidence type="ECO:0000313" key="2">
    <source>
        <dbReference type="EMBL" id="SEM42122.1"/>
    </source>
</evidence>
<dbReference type="Proteomes" id="UP000199421">
    <property type="component" value="Unassembled WGS sequence"/>
</dbReference>
<reference evidence="3" key="1">
    <citation type="submission" date="2016-10" db="EMBL/GenBank/DDBJ databases">
        <authorList>
            <person name="Varghese N."/>
            <person name="Submissions S."/>
        </authorList>
    </citation>
    <scope>NUCLEOTIDE SEQUENCE [LARGE SCALE GENOMIC DNA]</scope>
    <source>
        <strain evidence="3">DSM 18733</strain>
    </source>
</reference>
<organism evidence="2 3">
    <name type="scientific">Olivibacter domesticus</name>
    <name type="common">Pseudosphingobacterium domesticum</name>
    <dbReference type="NCBI Taxonomy" id="407022"/>
    <lineage>
        <taxon>Bacteria</taxon>
        <taxon>Pseudomonadati</taxon>
        <taxon>Bacteroidota</taxon>
        <taxon>Sphingobacteriia</taxon>
        <taxon>Sphingobacteriales</taxon>
        <taxon>Sphingobacteriaceae</taxon>
        <taxon>Olivibacter</taxon>
    </lineage>
</organism>
<name>A0A1H7Y7H9_OLID1</name>
<dbReference type="PANTHER" id="PTHR41339">
    <property type="entry name" value="LIPL48"/>
    <property type="match status" value="1"/>
</dbReference>
<dbReference type="EMBL" id="FOAF01000012">
    <property type="protein sequence ID" value="SEM42122.1"/>
    <property type="molecule type" value="Genomic_DNA"/>
</dbReference>
<gene>
    <name evidence="2" type="ORF">SAMN05661044_05145</name>
</gene>
<evidence type="ECO:0000313" key="3">
    <source>
        <dbReference type="Proteomes" id="UP000199421"/>
    </source>
</evidence>
<protein>
    <recommendedName>
        <fullName evidence="4">Right handed beta helix region</fullName>
    </recommendedName>
</protein>
<dbReference type="STRING" id="407022.SAMN05661044_05145"/>
<sequence>MIRAICFFILSIVFLASCKKNADINELDDIPTDTLQGVISTDITLKENANYLLKGQVVVQNNAVLTIAPGVSILVEKSDSAINKGSLIITQGAKIVVNGTEQHPVVFTSAAKDKQPGDWGAIVILGKAPINTKTLNVPGLGNDKKAICGGNNAEDNSGSIQYLRIEYGGGLNPKAEDEWAIDKASGLCLAAVGSSTILDHIMVSHSRDDAFQFLGGTVNAKNLIAYNNGDDDYDFDLGYNGRLQFIVSYRTAVSDWALRANGIESLNDADASSSTPYTRPIISNATIIGTQGVVKEPTNQNQGVYIRKNTRFAIQNSIIAEYPQGGLMVCNKTRPLLMEAHASSFKYNLVHCEDNKRAFTWDKNAQVISLDKVVPDPELTSFATNQENQNVLIATIADLKFSSIYPAQGAPILSLLQDSPAFAGANFTDADYSLFFEKVSFRGAAGQNNWLAGNWVNWE</sequence>
<evidence type="ECO:0008006" key="4">
    <source>
        <dbReference type="Google" id="ProtNLM"/>
    </source>
</evidence>
<feature type="chain" id="PRO_5011525450" description="Right handed beta helix region" evidence="1">
    <location>
        <begin position="23"/>
        <end position="459"/>
    </location>
</feature>
<dbReference type="RefSeq" id="WP_093331530.1">
    <property type="nucleotide sequence ID" value="NZ_FOAF01000012.1"/>
</dbReference>
<evidence type="ECO:0000256" key="1">
    <source>
        <dbReference type="SAM" id="SignalP"/>
    </source>
</evidence>
<keyword evidence="3" id="KW-1185">Reference proteome</keyword>